<reference evidence="5 6" key="1">
    <citation type="submission" date="2017-01" db="EMBL/GenBank/DDBJ databases">
        <authorList>
            <person name="Mah S.A."/>
            <person name="Swanson W.J."/>
            <person name="Moy G.W."/>
            <person name="Vacquier V.D."/>
        </authorList>
    </citation>
    <scope>NUCLEOTIDE SEQUENCE [LARGE SCALE GENOMIC DNA]</scope>
    <source>
        <strain evidence="5 6">DSM 11589</strain>
    </source>
</reference>
<dbReference type="Pfam" id="PF08241">
    <property type="entry name" value="Methyltransf_11"/>
    <property type="match status" value="1"/>
</dbReference>
<evidence type="ECO:0000256" key="3">
    <source>
        <dbReference type="SAM" id="MobiDB-lite"/>
    </source>
</evidence>
<sequence>MKIFDRATVRRHRDRAAPGLDHYGFLFAEVAERLAERVDDVLRDFPLVLDLGSHGGDLARLLPGRKGISTVISCDLSEAMVAQAPGAAVVCDEEFLPIAPNSVDLVVSNLSLHWVNDLPGALLQARAALKPDGFFLAALFGGETLKELRDSLAAAEIELEGGLSPRVSPFVDVRDAGALLSRAGFSMPVVDTETITVTYEHPLKLMNDLRGMGESNAVHERRKGLSRRETLLTAVENYLDTHADDEGRVPATFQIVWLAGWAPHDSQPQPKAPGSATVSLADVLGTHPPSCSS</sequence>
<keyword evidence="2 5" id="KW-0808">Transferase</keyword>
<dbReference type="GO" id="GO:0032259">
    <property type="term" value="P:methylation"/>
    <property type="evidence" value="ECO:0007669"/>
    <property type="project" value="UniProtKB-KW"/>
</dbReference>
<feature type="domain" description="Methyltransferase type 11" evidence="4">
    <location>
        <begin position="49"/>
        <end position="136"/>
    </location>
</feature>
<proteinExistence type="predicted"/>
<dbReference type="SUPFAM" id="SSF53335">
    <property type="entry name" value="S-adenosyl-L-methionine-dependent methyltransferases"/>
    <property type="match status" value="1"/>
</dbReference>
<dbReference type="PANTHER" id="PTHR13090:SF1">
    <property type="entry name" value="ARGININE-HYDROXYLASE NDUFAF5, MITOCHONDRIAL"/>
    <property type="match status" value="1"/>
</dbReference>
<organism evidence="5 6">
    <name type="scientific">Insolitispirillum peregrinum</name>
    <dbReference type="NCBI Taxonomy" id="80876"/>
    <lineage>
        <taxon>Bacteria</taxon>
        <taxon>Pseudomonadati</taxon>
        <taxon>Pseudomonadota</taxon>
        <taxon>Alphaproteobacteria</taxon>
        <taxon>Rhodospirillales</taxon>
        <taxon>Novispirillaceae</taxon>
        <taxon>Insolitispirillum</taxon>
    </lineage>
</organism>
<accession>A0A1N7LLU1</accession>
<dbReference type="GO" id="GO:0008757">
    <property type="term" value="F:S-adenosylmethionine-dependent methyltransferase activity"/>
    <property type="evidence" value="ECO:0007669"/>
    <property type="project" value="InterPro"/>
</dbReference>
<dbReference type="AlphaFoldDB" id="A0A1N7LLU1"/>
<keyword evidence="6" id="KW-1185">Reference proteome</keyword>
<evidence type="ECO:0000313" key="5">
    <source>
        <dbReference type="EMBL" id="SIS74786.1"/>
    </source>
</evidence>
<protein>
    <submittedName>
        <fullName evidence="5">Methyltransferase domain-containing protein</fullName>
    </submittedName>
</protein>
<keyword evidence="1 5" id="KW-0489">Methyltransferase</keyword>
<dbReference type="InterPro" id="IPR029063">
    <property type="entry name" value="SAM-dependent_MTases_sf"/>
</dbReference>
<feature type="region of interest" description="Disordered" evidence="3">
    <location>
        <begin position="265"/>
        <end position="293"/>
    </location>
</feature>
<dbReference type="Gene3D" id="3.40.50.150">
    <property type="entry name" value="Vaccinia Virus protein VP39"/>
    <property type="match status" value="1"/>
</dbReference>
<dbReference type="PANTHER" id="PTHR13090">
    <property type="entry name" value="ARGININE-HYDROXYLASE NDUFAF5, MITOCHONDRIAL"/>
    <property type="match status" value="1"/>
</dbReference>
<name>A0A1N7LLU1_9PROT</name>
<evidence type="ECO:0000313" key="6">
    <source>
        <dbReference type="Proteomes" id="UP000185678"/>
    </source>
</evidence>
<dbReference type="InterPro" id="IPR050602">
    <property type="entry name" value="Malonyl-ACP_OMT"/>
</dbReference>
<dbReference type="STRING" id="80876.SAMN05421779_103411"/>
<evidence type="ECO:0000256" key="1">
    <source>
        <dbReference type="ARBA" id="ARBA00022603"/>
    </source>
</evidence>
<dbReference type="CDD" id="cd02440">
    <property type="entry name" value="AdoMet_MTases"/>
    <property type="match status" value="1"/>
</dbReference>
<dbReference type="InterPro" id="IPR013216">
    <property type="entry name" value="Methyltransf_11"/>
</dbReference>
<evidence type="ECO:0000259" key="4">
    <source>
        <dbReference type="Pfam" id="PF08241"/>
    </source>
</evidence>
<gene>
    <name evidence="5" type="ORF">SAMN05421779_103411</name>
</gene>
<dbReference type="Proteomes" id="UP000185678">
    <property type="component" value="Unassembled WGS sequence"/>
</dbReference>
<dbReference type="EMBL" id="FTOA01000003">
    <property type="protein sequence ID" value="SIS74786.1"/>
    <property type="molecule type" value="Genomic_DNA"/>
</dbReference>
<evidence type="ECO:0000256" key="2">
    <source>
        <dbReference type="ARBA" id="ARBA00022679"/>
    </source>
</evidence>